<accession>A0A286UDC5</accession>
<evidence type="ECO:0000313" key="3">
    <source>
        <dbReference type="Proteomes" id="UP000217199"/>
    </source>
</evidence>
<dbReference type="InParanoid" id="A0A286UDC5"/>
<proteinExistence type="predicted"/>
<dbReference type="EMBL" id="NBII01000007">
    <property type="protein sequence ID" value="PAV17567.1"/>
    <property type="molecule type" value="Genomic_DNA"/>
</dbReference>
<dbReference type="Proteomes" id="UP000217199">
    <property type="component" value="Unassembled WGS sequence"/>
</dbReference>
<evidence type="ECO:0000313" key="2">
    <source>
        <dbReference type="EMBL" id="PAV17567.1"/>
    </source>
</evidence>
<feature type="compositionally biased region" description="Polar residues" evidence="1">
    <location>
        <begin position="1"/>
        <end position="21"/>
    </location>
</feature>
<protein>
    <submittedName>
        <fullName evidence="2">Uncharacterized protein</fullName>
    </submittedName>
</protein>
<gene>
    <name evidence="2" type="ORF">PNOK_0763200</name>
</gene>
<keyword evidence="3" id="KW-1185">Reference proteome</keyword>
<feature type="region of interest" description="Disordered" evidence="1">
    <location>
        <begin position="1"/>
        <end position="54"/>
    </location>
</feature>
<organism evidence="2 3">
    <name type="scientific">Pyrrhoderma noxium</name>
    <dbReference type="NCBI Taxonomy" id="2282107"/>
    <lineage>
        <taxon>Eukaryota</taxon>
        <taxon>Fungi</taxon>
        <taxon>Dikarya</taxon>
        <taxon>Basidiomycota</taxon>
        <taxon>Agaricomycotina</taxon>
        <taxon>Agaricomycetes</taxon>
        <taxon>Hymenochaetales</taxon>
        <taxon>Hymenochaetaceae</taxon>
        <taxon>Pyrrhoderma</taxon>
    </lineage>
</organism>
<sequence length="273" mass="31167">MAQKNANALSRVSSRTSVASETKQRQRRGSQGSAKGLPISSSPGRVPRPLPPIPQDELDVNIEAIEKTVISLNFLIRDLENEIRKPDGVISDQLSEEAIHKRIKHFTFRQQPMTPALMRSCYYAGRKILKELTSVLSALVKDVREGRLIMSKVNFIFRARDIFTFFELKLELSMKEAYYKQLKHEMTNNAVKSPGSDYIKVTGRVANLGELRGQSDFHTSRIANNTDEKREGYLKAAMEFVCSTKDNPNYKSKRIRLIEYLKAEYEGRIQPLQ</sequence>
<comment type="caution">
    <text evidence="2">The sequence shown here is derived from an EMBL/GenBank/DDBJ whole genome shotgun (WGS) entry which is preliminary data.</text>
</comment>
<name>A0A286UDC5_9AGAM</name>
<evidence type="ECO:0000256" key="1">
    <source>
        <dbReference type="SAM" id="MobiDB-lite"/>
    </source>
</evidence>
<reference evidence="2 3" key="1">
    <citation type="journal article" date="2017" name="Mol. Ecol.">
        <title>Comparative and population genomic landscape of Phellinus noxius: A hypervariable fungus causing root rot in trees.</title>
        <authorList>
            <person name="Chung C.L."/>
            <person name="Lee T.J."/>
            <person name="Akiba M."/>
            <person name="Lee H.H."/>
            <person name="Kuo T.H."/>
            <person name="Liu D."/>
            <person name="Ke H.M."/>
            <person name="Yokoi T."/>
            <person name="Roa M.B."/>
            <person name="Lu M.J."/>
            <person name="Chang Y.Y."/>
            <person name="Ann P.J."/>
            <person name="Tsai J.N."/>
            <person name="Chen C.Y."/>
            <person name="Tzean S.S."/>
            <person name="Ota Y."/>
            <person name="Hattori T."/>
            <person name="Sahashi N."/>
            <person name="Liou R.F."/>
            <person name="Kikuchi T."/>
            <person name="Tsai I.J."/>
        </authorList>
    </citation>
    <scope>NUCLEOTIDE SEQUENCE [LARGE SCALE GENOMIC DNA]</scope>
    <source>
        <strain evidence="2 3">FFPRI411160</strain>
    </source>
</reference>
<dbReference type="AlphaFoldDB" id="A0A286UDC5"/>